<gene>
    <name evidence="1" type="ORF">BaRGS_00031028</name>
</gene>
<protein>
    <submittedName>
        <fullName evidence="1">Uncharacterized protein</fullName>
    </submittedName>
</protein>
<keyword evidence="2" id="KW-1185">Reference proteome</keyword>
<evidence type="ECO:0000313" key="2">
    <source>
        <dbReference type="Proteomes" id="UP001519460"/>
    </source>
</evidence>
<name>A0ABD0JRQ5_9CAEN</name>
<comment type="caution">
    <text evidence="1">The sequence shown here is derived from an EMBL/GenBank/DDBJ whole genome shotgun (WGS) entry which is preliminary data.</text>
</comment>
<reference evidence="1 2" key="1">
    <citation type="journal article" date="2023" name="Sci. Data">
        <title>Genome assembly of the Korean intertidal mud-creeper Batillaria attramentaria.</title>
        <authorList>
            <person name="Patra A.K."/>
            <person name="Ho P.T."/>
            <person name="Jun S."/>
            <person name="Lee S.J."/>
            <person name="Kim Y."/>
            <person name="Won Y.J."/>
        </authorList>
    </citation>
    <scope>NUCLEOTIDE SEQUENCE [LARGE SCALE GENOMIC DNA]</scope>
    <source>
        <strain evidence="1">Wonlab-2016</strain>
    </source>
</reference>
<proteinExistence type="predicted"/>
<dbReference type="Proteomes" id="UP001519460">
    <property type="component" value="Unassembled WGS sequence"/>
</dbReference>
<accession>A0ABD0JRQ5</accession>
<organism evidence="1 2">
    <name type="scientific">Batillaria attramentaria</name>
    <dbReference type="NCBI Taxonomy" id="370345"/>
    <lineage>
        <taxon>Eukaryota</taxon>
        <taxon>Metazoa</taxon>
        <taxon>Spiralia</taxon>
        <taxon>Lophotrochozoa</taxon>
        <taxon>Mollusca</taxon>
        <taxon>Gastropoda</taxon>
        <taxon>Caenogastropoda</taxon>
        <taxon>Sorbeoconcha</taxon>
        <taxon>Cerithioidea</taxon>
        <taxon>Batillariidae</taxon>
        <taxon>Batillaria</taxon>
    </lineage>
</organism>
<dbReference type="EMBL" id="JACVVK020000342">
    <property type="protein sequence ID" value="KAK7477740.1"/>
    <property type="molecule type" value="Genomic_DNA"/>
</dbReference>
<dbReference type="AlphaFoldDB" id="A0ABD0JRQ5"/>
<sequence>MQLYSYSVNFPDANSRQISTDHHVMSGCVSGTVIITITQTLTQSCRSSQKDRFTDSHTIWKFSRQLPYFITCSGCWKSSHHFQSLLYTVTES</sequence>
<evidence type="ECO:0000313" key="1">
    <source>
        <dbReference type="EMBL" id="KAK7477740.1"/>
    </source>
</evidence>